<dbReference type="EC" id="1.8.1.9" evidence="6"/>
<dbReference type="PROSITE" id="PS00573">
    <property type="entry name" value="PYRIDINE_REDOX_2"/>
    <property type="match status" value="1"/>
</dbReference>
<dbReference type="PANTHER" id="PTHR48105">
    <property type="entry name" value="THIOREDOXIN REDUCTASE 1-RELATED-RELATED"/>
    <property type="match status" value="1"/>
</dbReference>
<sequence>MNEIHNTIIIGSGPAGWTAAIYLARAGLSPLVLAGEQNGGQLMLTTVIENFPGFPEGVDGPTLMMNMRAQAQKFGTQIIDKTVTKMDVTAQPFKVWVGEQTYEAQSILIATGAESVWLGAKGESEFIGRGVSTCAVCDAAFFKGKTTFVVGGGDAAMEDALALTKFAKSVTLIHRRDSFKASKIMQERVLNNPSVHVMWNSAVSEIKGSEHVTSIVVEDVNTHTTQELPADGVFVAIGHKPSSSFCAGAIALDDKGFILTRLGFEKASVELASSHIEESTFVAYPTHTSVEGVFAAGDCVDFRYKQAITASGFGCMAALDIEKWLEEKSSV</sequence>
<dbReference type="Pfam" id="PF07992">
    <property type="entry name" value="Pyr_redox_2"/>
    <property type="match status" value="1"/>
</dbReference>
<comment type="catalytic activity">
    <reaction evidence="6">
        <text>[thioredoxin]-dithiol + NADP(+) = [thioredoxin]-disulfide + NADPH + H(+)</text>
        <dbReference type="Rhea" id="RHEA:20345"/>
        <dbReference type="Rhea" id="RHEA-COMP:10698"/>
        <dbReference type="Rhea" id="RHEA-COMP:10700"/>
        <dbReference type="ChEBI" id="CHEBI:15378"/>
        <dbReference type="ChEBI" id="CHEBI:29950"/>
        <dbReference type="ChEBI" id="CHEBI:50058"/>
        <dbReference type="ChEBI" id="CHEBI:57783"/>
        <dbReference type="ChEBI" id="CHEBI:58349"/>
        <dbReference type="EC" id="1.8.1.9"/>
    </reaction>
</comment>
<keyword evidence="3 6" id="KW-0560">Oxidoreductase</keyword>
<dbReference type="InterPro" id="IPR008255">
    <property type="entry name" value="Pyr_nucl-diS_OxRdtase_2_AS"/>
</dbReference>
<dbReference type="EMBL" id="PSRQ01000047">
    <property type="protein sequence ID" value="PWU23043.1"/>
    <property type="molecule type" value="Genomic_DNA"/>
</dbReference>
<keyword evidence="7" id="KW-0521">NADP</keyword>
<dbReference type="GO" id="GO:0004791">
    <property type="term" value="F:thioredoxin-disulfide reductase (NADPH) activity"/>
    <property type="evidence" value="ECO:0007669"/>
    <property type="project" value="UniProtKB-UniRule"/>
</dbReference>
<comment type="subunit">
    <text evidence="6">Homodimer.</text>
</comment>
<reference evidence="9 10" key="1">
    <citation type="submission" date="2018-02" db="EMBL/GenBank/DDBJ databases">
        <title>Genomic Reconstructions from Amazon Rainforest and Pasture Soil Reveal Novel Insights into the Physiology of Candidate Phyla in Tropical Sites.</title>
        <authorList>
            <person name="Kroeger M.E."/>
            <person name="Delmont T."/>
            <person name="Eren A.M."/>
            <person name="Guo J."/>
            <person name="Meyer K.M."/>
            <person name="Khan K."/>
            <person name="Rodrigues J.L.M."/>
            <person name="Bohannan B.J.M."/>
            <person name="Tringe S."/>
            <person name="Borges C.D."/>
            <person name="Tiedje J."/>
            <person name="Tsai S.M."/>
            <person name="Nusslein K."/>
        </authorList>
    </citation>
    <scope>NUCLEOTIDE SEQUENCE [LARGE SCALE GENOMIC DNA]</scope>
    <source>
        <strain evidence="9">Amazon FNV 2010 28 9</strain>
    </source>
</reference>
<evidence type="ECO:0000313" key="10">
    <source>
        <dbReference type="Proteomes" id="UP000246104"/>
    </source>
</evidence>
<feature type="domain" description="FAD/NAD(P)-binding" evidence="8">
    <location>
        <begin position="6"/>
        <end position="311"/>
    </location>
</feature>
<evidence type="ECO:0000256" key="4">
    <source>
        <dbReference type="ARBA" id="ARBA00023157"/>
    </source>
</evidence>
<accession>A0A317JN79</accession>
<dbReference type="NCBIfam" id="TIGR01292">
    <property type="entry name" value="TRX_reduct"/>
    <property type="match status" value="1"/>
</dbReference>
<evidence type="ECO:0000256" key="6">
    <source>
        <dbReference type="RuleBase" id="RU003880"/>
    </source>
</evidence>
<keyword evidence="2 6" id="KW-0274">FAD</keyword>
<keyword evidence="5 6" id="KW-0676">Redox-active center</keyword>
<dbReference type="SUPFAM" id="SSF51905">
    <property type="entry name" value="FAD/NAD(P)-binding domain"/>
    <property type="match status" value="1"/>
</dbReference>
<evidence type="ECO:0000256" key="3">
    <source>
        <dbReference type="ARBA" id="ARBA00023002"/>
    </source>
</evidence>
<keyword evidence="1 6" id="KW-0285">Flavoprotein</keyword>
<dbReference type="Gene3D" id="3.50.50.60">
    <property type="entry name" value="FAD/NAD(P)-binding domain"/>
    <property type="match status" value="2"/>
</dbReference>
<comment type="similarity">
    <text evidence="6">Belongs to the class-II pyridine nucleotide-disulfide oxidoreductase family.</text>
</comment>
<dbReference type="Proteomes" id="UP000246104">
    <property type="component" value="Unassembled WGS sequence"/>
</dbReference>
<comment type="caution">
    <text evidence="9">The sequence shown here is derived from an EMBL/GenBank/DDBJ whole genome shotgun (WGS) entry which is preliminary data.</text>
</comment>
<dbReference type="InterPro" id="IPR005982">
    <property type="entry name" value="Thioredox_Rdtase"/>
</dbReference>
<gene>
    <name evidence="9" type="primary">trxB</name>
    <name evidence="9" type="ORF">C5B42_04210</name>
</gene>
<dbReference type="PRINTS" id="PR00469">
    <property type="entry name" value="PNDRDTASEII"/>
</dbReference>
<comment type="cofactor">
    <cofactor evidence="7">
        <name>FAD</name>
        <dbReference type="ChEBI" id="CHEBI:57692"/>
    </cofactor>
    <text evidence="7">Binds 1 FAD per subunit.</text>
</comment>
<evidence type="ECO:0000259" key="8">
    <source>
        <dbReference type="Pfam" id="PF07992"/>
    </source>
</evidence>
<evidence type="ECO:0000256" key="2">
    <source>
        <dbReference type="ARBA" id="ARBA00022827"/>
    </source>
</evidence>
<evidence type="ECO:0000313" key="9">
    <source>
        <dbReference type="EMBL" id="PWU23043.1"/>
    </source>
</evidence>
<keyword evidence="4" id="KW-1015">Disulfide bond</keyword>
<dbReference type="GO" id="GO:0005737">
    <property type="term" value="C:cytoplasm"/>
    <property type="evidence" value="ECO:0007669"/>
    <property type="project" value="InterPro"/>
</dbReference>
<dbReference type="InterPro" id="IPR050097">
    <property type="entry name" value="Ferredoxin-NADP_redctase_2"/>
</dbReference>
<dbReference type="InterPro" id="IPR036188">
    <property type="entry name" value="FAD/NAD-bd_sf"/>
</dbReference>
<name>A0A317JN79_9BACT</name>
<protein>
    <recommendedName>
        <fullName evidence="6">Thioredoxin reductase</fullName>
        <ecNumber evidence="6">1.8.1.9</ecNumber>
    </recommendedName>
</protein>
<dbReference type="InterPro" id="IPR023753">
    <property type="entry name" value="FAD/NAD-binding_dom"/>
</dbReference>
<evidence type="ECO:0000256" key="1">
    <source>
        <dbReference type="ARBA" id="ARBA00022630"/>
    </source>
</evidence>
<dbReference type="AlphaFoldDB" id="A0A317JN79"/>
<evidence type="ECO:0000256" key="7">
    <source>
        <dbReference type="RuleBase" id="RU003881"/>
    </source>
</evidence>
<dbReference type="GO" id="GO:0019430">
    <property type="term" value="P:removal of superoxide radicals"/>
    <property type="evidence" value="ECO:0007669"/>
    <property type="project" value="UniProtKB-UniRule"/>
</dbReference>
<proteinExistence type="inferred from homology"/>
<dbReference type="PRINTS" id="PR00368">
    <property type="entry name" value="FADPNR"/>
</dbReference>
<evidence type="ECO:0000256" key="5">
    <source>
        <dbReference type="ARBA" id="ARBA00023284"/>
    </source>
</evidence>
<organism evidence="9 10">
    <name type="scientific">Candidatus Cerribacteria bacterium 'Amazon FNV 2010 28 9'</name>
    <dbReference type="NCBI Taxonomy" id="2081795"/>
    <lineage>
        <taxon>Bacteria</taxon>
        <taxon>Candidatus Cerribacteria</taxon>
    </lineage>
</organism>